<sequence length="100" mass="11167">MEAGLPPFTPIGSPKMRTELEKTLDDLHHQLESAATLDQDQRARLRQAVTEIRQSLDREDVSSQTLASRLREATEQFQAEHPSLTNSVGRVADILSQMGI</sequence>
<reference evidence="1 2" key="1">
    <citation type="submission" date="2019-02" db="EMBL/GenBank/DDBJ databases">
        <title>Deep-cultivation of Planctomycetes and their phenomic and genomic characterization uncovers novel biology.</title>
        <authorList>
            <person name="Wiegand S."/>
            <person name="Jogler M."/>
            <person name="Boedeker C."/>
            <person name="Pinto D."/>
            <person name="Vollmers J."/>
            <person name="Rivas-Marin E."/>
            <person name="Kohn T."/>
            <person name="Peeters S.H."/>
            <person name="Heuer A."/>
            <person name="Rast P."/>
            <person name="Oberbeckmann S."/>
            <person name="Bunk B."/>
            <person name="Jeske O."/>
            <person name="Meyerdierks A."/>
            <person name="Storesund J.E."/>
            <person name="Kallscheuer N."/>
            <person name="Luecker S."/>
            <person name="Lage O.M."/>
            <person name="Pohl T."/>
            <person name="Merkel B.J."/>
            <person name="Hornburger P."/>
            <person name="Mueller R.-W."/>
            <person name="Bruemmer F."/>
            <person name="Labrenz M."/>
            <person name="Spormann A.M."/>
            <person name="Op Den Camp H."/>
            <person name="Overmann J."/>
            <person name="Amann R."/>
            <person name="Jetten M.S.M."/>
            <person name="Mascher T."/>
            <person name="Medema M.H."/>
            <person name="Devos D.P."/>
            <person name="Kaster A.-K."/>
            <person name="Ovreas L."/>
            <person name="Rohde M."/>
            <person name="Galperin M.Y."/>
            <person name="Jogler C."/>
        </authorList>
    </citation>
    <scope>NUCLEOTIDE SEQUENCE [LARGE SCALE GENOMIC DNA]</scope>
    <source>
        <strain evidence="1 2">Pan14r</strain>
    </source>
</reference>
<organism evidence="1 2">
    <name type="scientific">Crateriforma conspicua</name>
    <dbReference type="NCBI Taxonomy" id="2527996"/>
    <lineage>
        <taxon>Bacteria</taxon>
        <taxon>Pseudomonadati</taxon>
        <taxon>Planctomycetota</taxon>
        <taxon>Planctomycetia</taxon>
        <taxon>Planctomycetales</taxon>
        <taxon>Planctomycetaceae</taxon>
        <taxon>Crateriforma</taxon>
    </lineage>
</organism>
<proteinExistence type="predicted"/>
<evidence type="ECO:0000313" key="2">
    <source>
        <dbReference type="Proteomes" id="UP000317238"/>
    </source>
</evidence>
<dbReference type="InterPro" id="IPR025516">
    <property type="entry name" value="DUF4404"/>
</dbReference>
<comment type="caution">
    <text evidence="1">The sequence shown here is derived from an EMBL/GenBank/DDBJ whole genome shotgun (WGS) entry which is preliminary data.</text>
</comment>
<dbReference type="Proteomes" id="UP000317238">
    <property type="component" value="Unassembled WGS sequence"/>
</dbReference>
<name>A0A5C5YB92_9PLAN</name>
<dbReference type="EMBL" id="SJPL01000001">
    <property type="protein sequence ID" value="TWT72208.1"/>
    <property type="molecule type" value="Genomic_DNA"/>
</dbReference>
<protein>
    <recommendedName>
        <fullName evidence="3">DUF4404 domain-containing protein</fullName>
    </recommendedName>
</protein>
<keyword evidence="2" id="KW-1185">Reference proteome</keyword>
<evidence type="ECO:0000313" key="1">
    <source>
        <dbReference type="EMBL" id="TWT72208.1"/>
    </source>
</evidence>
<dbReference type="Pfam" id="PF14357">
    <property type="entry name" value="DUF4404"/>
    <property type="match status" value="1"/>
</dbReference>
<dbReference type="AlphaFoldDB" id="A0A5C5YB92"/>
<accession>A0A5C5YB92</accession>
<gene>
    <name evidence="1" type="ORF">Pan14r_45260</name>
</gene>
<evidence type="ECO:0008006" key="3">
    <source>
        <dbReference type="Google" id="ProtNLM"/>
    </source>
</evidence>